<dbReference type="InterPro" id="IPR036397">
    <property type="entry name" value="RNaseH_sf"/>
</dbReference>
<dbReference type="GO" id="GO:0000175">
    <property type="term" value="F:3'-5'-RNA exonuclease activity"/>
    <property type="evidence" value="ECO:0007669"/>
    <property type="project" value="InterPro"/>
</dbReference>
<dbReference type="InterPro" id="IPR013520">
    <property type="entry name" value="Ribonucl_H"/>
</dbReference>
<dbReference type="GeneID" id="105032214"/>
<organism evidence="5 6">
    <name type="scientific">Elaeis guineensis var. tenera</name>
    <name type="common">Oil palm</name>
    <dbReference type="NCBI Taxonomy" id="51953"/>
    <lineage>
        <taxon>Eukaryota</taxon>
        <taxon>Viridiplantae</taxon>
        <taxon>Streptophyta</taxon>
        <taxon>Embryophyta</taxon>
        <taxon>Tracheophyta</taxon>
        <taxon>Spermatophyta</taxon>
        <taxon>Magnoliopsida</taxon>
        <taxon>Liliopsida</taxon>
        <taxon>Arecaceae</taxon>
        <taxon>Arecoideae</taxon>
        <taxon>Cocoseae</taxon>
        <taxon>Elaeidinae</taxon>
        <taxon>Elaeis</taxon>
    </lineage>
</organism>
<dbReference type="InterPro" id="IPR012337">
    <property type="entry name" value="RNaseH-like_sf"/>
</dbReference>
<dbReference type="PANTHER" id="PTHR23044">
    <property type="entry name" value="3'-5' EXONUCLEASE ERI1-RELATED"/>
    <property type="match status" value="1"/>
</dbReference>
<sequence length="413" mass="47383">MAFARAFVPFPPSSSSRPSLLFLTISHLSVPFQSIRNLTVSASSSALNSSASMEMEAPKTHRWRPMCLYYTQGRCIKMDDATHLEKFNHNYSADLKVNATCLNRLRPQDLDYLLVLDLEGKVEILEFPVLMIDAKTMEFIDAFHRFVRPSLMSKQKIMEYIEGKYGRFGVDRIWHDTAIPFKDVLQEFEVWMTNHHLWEKDQGGSLHRAAFVTCGNWDLKTMIPKQCKISKIKMPLYFMEWINLKDIYLNFYKRTATGMMTMMRQLEIPVWGSHHLGIDDAKNIARVLQHMLADGVVLQITARRSTASPDEVNFFSVIESDDAWQGFELMTSMMEAQESHTWTLRENKFRRSDRNSAVVGLVLGPLIYCCQSHVMNSSPRRLRNPVLLAPVAASTCTFATEHKELDAGIGRVI</sequence>
<dbReference type="SUPFAM" id="SSF53098">
    <property type="entry name" value="Ribonuclease H-like"/>
    <property type="match status" value="1"/>
</dbReference>
<dbReference type="OrthoDB" id="448399at2759"/>
<evidence type="ECO:0000259" key="4">
    <source>
        <dbReference type="SMART" id="SM00479"/>
    </source>
</evidence>
<keyword evidence="5" id="KW-1185">Reference proteome</keyword>
<dbReference type="Proteomes" id="UP000504607">
    <property type="component" value="Unplaced"/>
</dbReference>
<evidence type="ECO:0000256" key="2">
    <source>
        <dbReference type="ARBA" id="ARBA00022801"/>
    </source>
</evidence>
<name>A0A6I9Q8B0_ELAGV</name>
<dbReference type="InterPro" id="IPR051274">
    <property type="entry name" value="3-5_Exoribonuclease"/>
</dbReference>
<dbReference type="CDD" id="cd06133">
    <property type="entry name" value="ERI-1_3'hExo_like"/>
    <property type="match status" value="1"/>
</dbReference>
<evidence type="ECO:0000256" key="3">
    <source>
        <dbReference type="ARBA" id="ARBA00022839"/>
    </source>
</evidence>
<dbReference type="Gene3D" id="3.30.420.10">
    <property type="entry name" value="Ribonuclease H-like superfamily/Ribonuclease H"/>
    <property type="match status" value="1"/>
</dbReference>
<protein>
    <submittedName>
        <fullName evidence="6">Uncharacterized exonuclease domain-containing protein At3g15140 isoform X1</fullName>
    </submittedName>
</protein>
<reference evidence="6" key="1">
    <citation type="submission" date="2025-08" db="UniProtKB">
        <authorList>
            <consortium name="RefSeq"/>
        </authorList>
    </citation>
    <scope>IDENTIFICATION</scope>
</reference>
<feature type="domain" description="Exonuclease" evidence="4">
    <location>
        <begin position="112"/>
        <end position="297"/>
    </location>
</feature>
<keyword evidence="3 6" id="KW-0269">Exonuclease</keyword>
<evidence type="ECO:0000256" key="1">
    <source>
        <dbReference type="ARBA" id="ARBA00022722"/>
    </source>
</evidence>
<evidence type="ECO:0000313" key="5">
    <source>
        <dbReference type="Proteomes" id="UP000504607"/>
    </source>
</evidence>
<accession>A0A6I9Q8B0</accession>
<gene>
    <name evidence="6" type="primary">LOC105032214</name>
</gene>
<proteinExistence type="predicted"/>
<keyword evidence="2" id="KW-0378">Hydrolase</keyword>
<dbReference type="Pfam" id="PF00929">
    <property type="entry name" value="RNase_T"/>
    <property type="match status" value="1"/>
</dbReference>
<dbReference type="SMART" id="SM00479">
    <property type="entry name" value="EXOIII"/>
    <property type="match status" value="1"/>
</dbReference>
<dbReference type="KEGG" id="egu:105032214"/>
<dbReference type="InterPro" id="IPR047201">
    <property type="entry name" value="ERI-1_3'hExo-like"/>
</dbReference>
<keyword evidence="1" id="KW-0540">Nuclease</keyword>
<dbReference type="PANTHER" id="PTHR23044:SF61">
    <property type="entry name" value="3'-5' EXORIBONUCLEASE 1-RELATED"/>
    <property type="match status" value="1"/>
</dbReference>
<evidence type="ECO:0000313" key="6">
    <source>
        <dbReference type="RefSeq" id="XP_010904893.1"/>
    </source>
</evidence>
<dbReference type="AlphaFoldDB" id="A0A6I9Q8B0"/>
<dbReference type="InParanoid" id="A0A6I9Q8B0"/>
<dbReference type="GO" id="GO:0003676">
    <property type="term" value="F:nucleic acid binding"/>
    <property type="evidence" value="ECO:0007669"/>
    <property type="project" value="InterPro"/>
</dbReference>
<dbReference type="RefSeq" id="XP_010904893.1">
    <property type="nucleotide sequence ID" value="XM_010906591.3"/>
</dbReference>